<dbReference type="EMBL" id="AP027729">
    <property type="protein sequence ID" value="BDZ42988.1"/>
    <property type="molecule type" value="Genomic_DNA"/>
</dbReference>
<name>A0ABM8G4I5_9CELL</name>
<sequence length="91" mass="9449">MLGGERPEVGRDLRVRLVRGDPHEDDDGVLRRVLDDLGERLVGDVDDVAALLGCSAGLARGRCLGAVEGGEVDGAADVERGLGFASLIPAL</sequence>
<proteinExistence type="predicted"/>
<reference evidence="2" key="1">
    <citation type="journal article" date="2019" name="Int. J. Syst. Evol. Microbiol.">
        <title>The Global Catalogue of Microorganisms (GCM) 10K type strain sequencing project: providing services to taxonomists for standard genome sequencing and annotation.</title>
        <authorList>
            <consortium name="The Broad Institute Genomics Platform"/>
            <consortium name="The Broad Institute Genome Sequencing Center for Infectious Disease"/>
            <person name="Wu L."/>
            <person name="Ma J."/>
        </authorList>
    </citation>
    <scope>NUCLEOTIDE SEQUENCE [LARGE SCALE GENOMIC DNA]</scope>
    <source>
        <strain evidence="2">NBRC 108565</strain>
    </source>
</reference>
<protein>
    <submittedName>
        <fullName evidence="1">Uncharacterized protein</fullName>
    </submittedName>
</protein>
<keyword evidence="2" id="KW-1185">Reference proteome</keyword>
<evidence type="ECO:0000313" key="1">
    <source>
        <dbReference type="EMBL" id="BDZ42988.1"/>
    </source>
</evidence>
<accession>A0ABM8G4I5</accession>
<organism evidence="1 2">
    <name type="scientific">Paraoerskovia sediminicola</name>
    <dbReference type="NCBI Taxonomy" id="1138587"/>
    <lineage>
        <taxon>Bacteria</taxon>
        <taxon>Bacillati</taxon>
        <taxon>Actinomycetota</taxon>
        <taxon>Actinomycetes</taxon>
        <taxon>Micrococcales</taxon>
        <taxon>Cellulomonadaceae</taxon>
        <taxon>Paraoerskovia</taxon>
    </lineage>
</organism>
<evidence type="ECO:0000313" key="2">
    <source>
        <dbReference type="Proteomes" id="UP001321475"/>
    </source>
</evidence>
<gene>
    <name evidence="1" type="ORF">GCM10025865_22870</name>
</gene>
<dbReference type="Proteomes" id="UP001321475">
    <property type="component" value="Chromosome"/>
</dbReference>